<dbReference type="Proteomes" id="UP001163321">
    <property type="component" value="Chromosome 9"/>
</dbReference>
<evidence type="ECO:0000313" key="1">
    <source>
        <dbReference type="EMBL" id="KAI9905495.1"/>
    </source>
</evidence>
<protein>
    <submittedName>
        <fullName evidence="1">Uncharacterized protein</fullName>
    </submittedName>
</protein>
<sequence length="221" mass="25049">MHFANMSSPTDILKNVLVLQLEGIRALISEYHQQTEAYVQQFGYLPLSREPVEAAHDARIALRPLPSLPETCAVSEVILDATKKHCGSEMGARSADHLEHFLAIARKDIRTVEDRVHALFVLDASLSHPELRMDMQSRFESKQGYALLVEWIAMSCSYKDETSKAVTEILLLVVKKNVPTMMFTIKTVLKSLAQYKKVMKGNKNKALLQQVVDYYRDKLNS</sequence>
<keyword evidence="2" id="KW-1185">Reference proteome</keyword>
<accession>A0ACC0VHU7</accession>
<name>A0ACC0VHU7_9STRA</name>
<reference evidence="1 2" key="1">
    <citation type="journal article" date="2022" name="bioRxiv">
        <title>The genome of the oomycete Peronosclerospora sorghi, a cosmopolitan pathogen of maize and sorghum, is inflated with dispersed pseudogenes.</title>
        <authorList>
            <person name="Fletcher K."/>
            <person name="Martin F."/>
            <person name="Isakeit T."/>
            <person name="Cavanaugh K."/>
            <person name="Magill C."/>
            <person name="Michelmore R."/>
        </authorList>
    </citation>
    <scope>NUCLEOTIDE SEQUENCE [LARGE SCALE GENOMIC DNA]</scope>
    <source>
        <strain evidence="1">P6</strain>
    </source>
</reference>
<organism evidence="1 2">
    <name type="scientific">Peronosclerospora sorghi</name>
    <dbReference type="NCBI Taxonomy" id="230839"/>
    <lineage>
        <taxon>Eukaryota</taxon>
        <taxon>Sar</taxon>
        <taxon>Stramenopiles</taxon>
        <taxon>Oomycota</taxon>
        <taxon>Peronosporomycetes</taxon>
        <taxon>Peronosporales</taxon>
        <taxon>Peronosporaceae</taxon>
        <taxon>Peronosclerospora</taxon>
    </lineage>
</organism>
<gene>
    <name evidence="1" type="ORF">PsorP6_014340</name>
</gene>
<comment type="caution">
    <text evidence="1">The sequence shown here is derived from an EMBL/GenBank/DDBJ whole genome shotgun (WGS) entry which is preliminary data.</text>
</comment>
<evidence type="ECO:0000313" key="2">
    <source>
        <dbReference type="Proteomes" id="UP001163321"/>
    </source>
</evidence>
<proteinExistence type="predicted"/>
<dbReference type="EMBL" id="CM047588">
    <property type="protein sequence ID" value="KAI9905495.1"/>
    <property type="molecule type" value="Genomic_DNA"/>
</dbReference>